<accession>A0A345Y785</accession>
<keyword evidence="9" id="KW-0966">Cell projection</keyword>
<dbReference type="InterPro" id="IPR022781">
    <property type="entry name" value="Flagellar_biosynth_FliO"/>
</dbReference>
<keyword evidence="5 7" id="KW-0975">Bacterial flagellum</keyword>
<keyword evidence="9" id="KW-0969">Cilium</keyword>
<dbReference type="RefSeq" id="WP_115433717.1">
    <property type="nucleotide sequence ID" value="NZ_CP031337.1"/>
</dbReference>
<dbReference type="NCBIfam" id="TIGR03500">
    <property type="entry name" value="FliO_TIGR"/>
    <property type="match status" value="1"/>
</dbReference>
<evidence type="ECO:0000256" key="1">
    <source>
        <dbReference type="ARBA" id="ARBA00022475"/>
    </source>
</evidence>
<feature type="chain" id="PRO_5016940397" description="Flagellar protein" evidence="8">
    <location>
        <begin position="19"/>
        <end position="144"/>
    </location>
</feature>
<evidence type="ECO:0000256" key="3">
    <source>
        <dbReference type="ARBA" id="ARBA00022989"/>
    </source>
</evidence>
<dbReference type="PANTHER" id="PTHR38766">
    <property type="entry name" value="FLAGELLAR PROTEIN FLIO"/>
    <property type="match status" value="1"/>
</dbReference>
<evidence type="ECO:0000256" key="8">
    <source>
        <dbReference type="SAM" id="SignalP"/>
    </source>
</evidence>
<organism evidence="9 10">
    <name type="scientific">Crenobacter cavernae</name>
    <dbReference type="NCBI Taxonomy" id="2290923"/>
    <lineage>
        <taxon>Bacteria</taxon>
        <taxon>Pseudomonadati</taxon>
        <taxon>Pseudomonadota</taxon>
        <taxon>Betaproteobacteria</taxon>
        <taxon>Neisseriales</taxon>
        <taxon>Neisseriaceae</taxon>
        <taxon>Crenobacter</taxon>
    </lineage>
</organism>
<dbReference type="GO" id="GO:0044781">
    <property type="term" value="P:bacterial-type flagellum organization"/>
    <property type="evidence" value="ECO:0007669"/>
    <property type="project" value="UniProtKB-UniRule"/>
</dbReference>
<dbReference type="GO" id="GO:0005886">
    <property type="term" value="C:plasma membrane"/>
    <property type="evidence" value="ECO:0007669"/>
    <property type="project" value="UniProtKB-SubCell"/>
</dbReference>
<keyword evidence="2 7" id="KW-0812">Transmembrane</keyword>
<dbReference type="PANTHER" id="PTHR38766:SF1">
    <property type="entry name" value="FLAGELLAR PROTEIN FLIO"/>
    <property type="match status" value="1"/>
</dbReference>
<dbReference type="InterPro" id="IPR052205">
    <property type="entry name" value="FliO/MopB"/>
</dbReference>
<evidence type="ECO:0000313" key="10">
    <source>
        <dbReference type="Proteomes" id="UP000254537"/>
    </source>
</evidence>
<sequence length="144" mass="15232">MIRFAPLAALTLAPPAWAATAAPSPLSSLVQVIAALALVVGAIVACGWAFRRVQGKMGGLPQHLKVVGGVMVGQRERVVVVELDGEWLVLGVTGQQVNLLTRRPRPEGLPMPGDGLSEPPFAQWLKAALNKARPSSTREPDSEK</sequence>
<dbReference type="EMBL" id="CP031337">
    <property type="protein sequence ID" value="AXK39787.1"/>
    <property type="molecule type" value="Genomic_DNA"/>
</dbReference>
<name>A0A345Y785_9NEIS</name>
<keyword evidence="8" id="KW-0732">Signal</keyword>
<dbReference type="Pfam" id="PF04347">
    <property type="entry name" value="FliO"/>
    <property type="match status" value="1"/>
</dbReference>
<evidence type="ECO:0000256" key="5">
    <source>
        <dbReference type="ARBA" id="ARBA00023143"/>
    </source>
</evidence>
<gene>
    <name evidence="9" type="primary">fliO</name>
    <name evidence="9" type="ORF">DWG20_10240</name>
</gene>
<dbReference type="KEGG" id="ccah:DWG20_10240"/>
<evidence type="ECO:0000256" key="4">
    <source>
        <dbReference type="ARBA" id="ARBA00023136"/>
    </source>
</evidence>
<dbReference type="GO" id="GO:0009425">
    <property type="term" value="C:bacterial-type flagellum basal body"/>
    <property type="evidence" value="ECO:0007669"/>
    <property type="project" value="UniProtKB-SubCell"/>
</dbReference>
<keyword evidence="1 7" id="KW-1003">Cell membrane</keyword>
<keyword evidence="3 7" id="KW-1133">Transmembrane helix</keyword>
<comment type="subcellular location">
    <subcellularLocation>
        <location evidence="7">Cell membrane</location>
    </subcellularLocation>
    <subcellularLocation>
        <location evidence="7">Bacterial flagellum basal body</location>
    </subcellularLocation>
</comment>
<feature type="transmembrane region" description="Helical" evidence="7">
    <location>
        <begin position="28"/>
        <end position="50"/>
    </location>
</feature>
<comment type="similarity">
    <text evidence="6 7">Belongs to the FliO/MopB family.</text>
</comment>
<evidence type="ECO:0000256" key="6">
    <source>
        <dbReference type="ARBA" id="ARBA00037937"/>
    </source>
</evidence>
<dbReference type="OrthoDB" id="9182371at2"/>
<dbReference type="AlphaFoldDB" id="A0A345Y785"/>
<reference evidence="9 10" key="1">
    <citation type="submission" date="2018-07" db="EMBL/GenBank/DDBJ databases">
        <title>Crenobacter cavernae sp. nov., isolated from a karst cave.</title>
        <authorList>
            <person name="Zhu H."/>
        </authorList>
    </citation>
    <scope>NUCLEOTIDE SEQUENCE [LARGE SCALE GENOMIC DNA]</scope>
    <source>
        <strain evidence="9 10">K1W11S-77</strain>
    </source>
</reference>
<evidence type="ECO:0000313" key="9">
    <source>
        <dbReference type="EMBL" id="AXK39787.1"/>
    </source>
</evidence>
<keyword evidence="4 7" id="KW-0472">Membrane</keyword>
<protein>
    <recommendedName>
        <fullName evidence="7">Flagellar protein</fullName>
    </recommendedName>
</protein>
<dbReference type="Proteomes" id="UP000254537">
    <property type="component" value="Chromosome"/>
</dbReference>
<evidence type="ECO:0000256" key="2">
    <source>
        <dbReference type="ARBA" id="ARBA00022692"/>
    </source>
</evidence>
<proteinExistence type="inferred from homology"/>
<keyword evidence="9" id="KW-0282">Flagellum</keyword>
<evidence type="ECO:0000256" key="7">
    <source>
        <dbReference type="RuleBase" id="RU362064"/>
    </source>
</evidence>
<feature type="signal peptide" evidence="8">
    <location>
        <begin position="1"/>
        <end position="18"/>
    </location>
</feature>